<gene>
    <name evidence="1" type="ORF">OUZ56_027947</name>
</gene>
<reference evidence="1 2" key="1">
    <citation type="journal article" date="2023" name="Nucleic Acids Res.">
        <title>The hologenome of Daphnia magna reveals possible DNA methylation and microbiome-mediated evolution of the host genome.</title>
        <authorList>
            <person name="Chaturvedi A."/>
            <person name="Li X."/>
            <person name="Dhandapani V."/>
            <person name="Marshall H."/>
            <person name="Kissane S."/>
            <person name="Cuenca-Cambronero M."/>
            <person name="Asole G."/>
            <person name="Calvet F."/>
            <person name="Ruiz-Romero M."/>
            <person name="Marangio P."/>
            <person name="Guigo R."/>
            <person name="Rago D."/>
            <person name="Mirbahai L."/>
            <person name="Eastwood N."/>
            <person name="Colbourne J.K."/>
            <person name="Zhou J."/>
            <person name="Mallon E."/>
            <person name="Orsini L."/>
        </authorList>
    </citation>
    <scope>NUCLEOTIDE SEQUENCE [LARGE SCALE GENOMIC DNA]</scope>
    <source>
        <strain evidence="1">LRV0_1</strain>
    </source>
</reference>
<accession>A0ABR0B318</accession>
<dbReference type="EMBL" id="JAOYFB010000040">
    <property type="protein sequence ID" value="KAK4035867.1"/>
    <property type="molecule type" value="Genomic_DNA"/>
</dbReference>
<dbReference type="Proteomes" id="UP001234178">
    <property type="component" value="Unassembled WGS sequence"/>
</dbReference>
<organism evidence="1 2">
    <name type="scientific">Daphnia magna</name>
    <dbReference type="NCBI Taxonomy" id="35525"/>
    <lineage>
        <taxon>Eukaryota</taxon>
        <taxon>Metazoa</taxon>
        <taxon>Ecdysozoa</taxon>
        <taxon>Arthropoda</taxon>
        <taxon>Crustacea</taxon>
        <taxon>Branchiopoda</taxon>
        <taxon>Diplostraca</taxon>
        <taxon>Cladocera</taxon>
        <taxon>Anomopoda</taxon>
        <taxon>Daphniidae</taxon>
        <taxon>Daphnia</taxon>
    </lineage>
</organism>
<name>A0ABR0B318_9CRUS</name>
<sequence length="71" mass="7636">METEKHSVSLFADGASTCMSPTVDVDWYLLHTFCSTRGSNGQQMATGSGYSKLNEDDENPVPFGLGFIGLS</sequence>
<evidence type="ECO:0000313" key="1">
    <source>
        <dbReference type="EMBL" id="KAK4035867.1"/>
    </source>
</evidence>
<comment type="caution">
    <text evidence="1">The sequence shown here is derived from an EMBL/GenBank/DDBJ whole genome shotgun (WGS) entry which is preliminary data.</text>
</comment>
<keyword evidence="2" id="KW-1185">Reference proteome</keyword>
<proteinExistence type="predicted"/>
<protein>
    <submittedName>
        <fullName evidence="1">Uncharacterized protein</fullName>
    </submittedName>
</protein>
<evidence type="ECO:0000313" key="2">
    <source>
        <dbReference type="Proteomes" id="UP001234178"/>
    </source>
</evidence>